<evidence type="ECO:0000256" key="1">
    <source>
        <dbReference type="ARBA" id="ARBA00001974"/>
    </source>
</evidence>
<comment type="subcellular location">
    <subcellularLocation>
        <location evidence="2">Membrane</location>
        <topology evidence="2">Multi-pass membrane protein</topology>
    </subcellularLocation>
</comment>
<feature type="transmembrane region" description="Helical" evidence="14">
    <location>
        <begin position="171"/>
        <end position="193"/>
    </location>
</feature>
<evidence type="ECO:0000256" key="6">
    <source>
        <dbReference type="ARBA" id="ARBA00022723"/>
    </source>
</evidence>
<dbReference type="Pfam" id="PF08022">
    <property type="entry name" value="FAD_binding_8"/>
    <property type="match status" value="1"/>
</dbReference>
<dbReference type="PANTHER" id="PTHR47354:SF6">
    <property type="entry name" value="NADH OXIDOREDUCTASE HCR"/>
    <property type="match status" value="1"/>
</dbReference>
<accession>A0ABS8P4U2</accession>
<evidence type="ECO:0000256" key="5">
    <source>
        <dbReference type="ARBA" id="ARBA00022714"/>
    </source>
</evidence>
<evidence type="ECO:0000256" key="13">
    <source>
        <dbReference type="SAM" id="MobiDB-lite"/>
    </source>
</evidence>
<dbReference type="Gene3D" id="2.40.30.10">
    <property type="entry name" value="Translation factors"/>
    <property type="match status" value="1"/>
</dbReference>
<evidence type="ECO:0000256" key="7">
    <source>
        <dbReference type="ARBA" id="ARBA00022827"/>
    </source>
</evidence>
<dbReference type="EMBL" id="JAJNDB010000001">
    <property type="protein sequence ID" value="MCD2193275.1"/>
    <property type="molecule type" value="Genomic_DNA"/>
</dbReference>
<keyword evidence="5" id="KW-0001">2Fe-2S</keyword>
<keyword evidence="17" id="KW-1185">Reference proteome</keyword>
<feature type="transmembrane region" description="Helical" evidence="14">
    <location>
        <begin position="113"/>
        <end position="132"/>
    </location>
</feature>
<evidence type="ECO:0000256" key="3">
    <source>
        <dbReference type="ARBA" id="ARBA00022630"/>
    </source>
</evidence>
<keyword evidence="9" id="KW-0560">Oxidoreductase</keyword>
<dbReference type="PROSITE" id="PS51384">
    <property type="entry name" value="FAD_FR"/>
    <property type="match status" value="1"/>
</dbReference>
<keyword evidence="6" id="KW-0479">Metal-binding</keyword>
<keyword evidence="3" id="KW-0285">Flavoprotein</keyword>
<evidence type="ECO:0000313" key="16">
    <source>
        <dbReference type="EMBL" id="MCD2193275.1"/>
    </source>
</evidence>
<proteinExistence type="predicted"/>
<evidence type="ECO:0000256" key="8">
    <source>
        <dbReference type="ARBA" id="ARBA00022989"/>
    </source>
</evidence>
<dbReference type="Pfam" id="PF01794">
    <property type="entry name" value="Ferric_reduct"/>
    <property type="match status" value="1"/>
</dbReference>
<dbReference type="InterPro" id="IPR001433">
    <property type="entry name" value="OxRdtase_FAD/NAD-bd"/>
</dbReference>
<organism evidence="16 17">
    <name type="scientific">Actinomycetospora endophytica</name>
    <dbReference type="NCBI Taxonomy" id="2291215"/>
    <lineage>
        <taxon>Bacteria</taxon>
        <taxon>Bacillati</taxon>
        <taxon>Actinomycetota</taxon>
        <taxon>Actinomycetes</taxon>
        <taxon>Pseudonocardiales</taxon>
        <taxon>Pseudonocardiaceae</taxon>
        <taxon>Actinomycetospora</taxon>
    </lineage>
</organism>
<feature type="domain" description="FAD-binding FR-type" evidence="15">
    <location>
        <begin position="198"/>
        <end position="301"/>
    </location>
</feature>
<dbReference type="InterPro" id="IPR017927">
    <property type="entry name" value="FAD-bd_FR_type"/>
</dbReference>
<dbReference type="InterPro" id="IPR039261">
    <property type="entry name" value="FNR_nucleotide-bd"/>
</dbReference>
<evidence type="ECO:0000256" key="10">
    <source>
        <dbReference type="ARBA" id="ARBA00023004"/>
    </source>
</evidence>
<reference evidence="16 17" key="1">
    <citation type="submission" date="2021-11" db="EMBL/GenBank/DDBJ databases">
        <title>Draft genome sequence of Actinomycetospora sp. SF1 isolated from the rhizosphere soil.</title>
        <authorList>
            <person name="Duangmal K."/>
            <person name="Chantavorakit T."/>
        </authorList>
    </citation>
    <scope>NUCLEOTIDE SEQUENCE [LARGE SCALE GENOMIC DNA]</scope>
    <source>
        <strain evidence="16 17">TBRC 5722</strain>
    </source>
</reference>
<evidence type="ECO:0000256" key="14">
    <source>
        <dbReference type="SAM" id="Phobius"/>
    </source>
</evidence>
<gene>
    <name evidence="16" type="ORF">LQ327_07735</name>
</gene>
<dbReference type="InterPro" id="IPR017938">
    <property type="entry name" value="Riboflavin_synthase-like_b-brl"/>
</dbReference>
<evidence type="ECO:0000256" key="9">
    <source>
        <dbReference type="ARBA" id="ARBA00023002"/>
    </source>
</evidence>
<evidence type="ECO:0000259" key="15">
    <source>
        <dbReference type="PROSITE" id="PS51384"/>
    </source>
</evidence>
<dbReference type="Gene3D" id="3.40.50.80">
    <property type="entry name" value="Nucleotide-binding domain of ferredoxin-NADP reductase (FNR) module"/>
    <property type="match status" value="1"/>
</dbReference>
<feature type="transmembrane region" description="Helical" evidence="14">
    <location>
        <begin position="144"/>
        <end position="165"/>
    </location>
</feature>
<feature type="transmembrane region" description="Helical" evidence="14">
    <location>
        <begin position="35"/>
        <end position="57"/>
    </location>
</feature>
<sequence length="472" mass="50929">MRRRMTTTAWAGALVLLAVVPFVMSAWRGNSTRVGSMLSVGLGVLGLGALVVVVLVPSRIRTLTRAFGVDRVMGLHRWLGILALAAVVMHAVVALWNHPELINPLTARDTAKVGWGSLVSLLLVGGVAAGGRRPGARYEIWARLHVGLAGLGLVLAGLHVLWLNHLVADPVMRVCLVVLAGVLLAVLSHRWVWRPLFSRQGAYVVYGVRREGPSVSTLVLAPVHLRRGGMRFDPGQFVWLRLRRAVVGTEEHPFTIASSANVTGRLELTVRDQGDFSHRVAALRQGQKVWLDGPHGSFTAEEDRGCAGLVLVAGGVGITPMMSMLRTLAERGDTRCHRLVLAERGTEPLFADELDVLSRRLDLEIIRTAGRRVDLSLLTEVLPGRPWRDELDYFVCGPPSLLAGTLAALEQLAVPVGRVHTEQFGWSGPMPVQAPTGPTGPAAPPAVTTRTGSQGVTSRPTADARTRGTYTR</sequence>
<dbReference type="SUPFAM" id="SSF63380">
    <property type="entry name" value="Riboflavin synthase domain-like"/>
    <property type="match status" value="1"/>
</dbReference>
<dbReference type="InterPro" id="IPR013112">
    <property type="entry name" value="FAD-bd_8"/>
</dbReference>
<evidence type="ECO:0000313" key="17">
    <source>
        <dbReference type="Proteomes" id="UP001199469"/>
    </source>
</evidence>
<dbReference type="PRINTS" id="PR00410">
    <property type="entry name" value="PHEHYDRXLASE"/>
</dbReference>
<evidence type="ECO:0000256" key="11">
    <source>
        <dbReference type="ARBA" id="ARBA00023014"/>
    </source>
</evidence>
<keyword evidence="11" id="KW-0411">Iron-sulfur</keyword>
<dbReference type="InterPro" id="IPR050415">
    <property type="entry name" value="MRET"/>
</dbReference>
<evidence type="ECO:0000256" key="4">
    <source>
        <dbReference type="ARBA" id="ARBA00022692"/>
    </source>
</evidence>
<keyword evidence="10" id="KW-0408">Iron</keyword>
<keyword evidence="4 14" id="KW-0812">Transmembrane</keyword>
<name>A0ABS8P4U2_9PSEU</name>
<dbReference type="RefSeq" id="WP_230731171.1">
    <property type="nucleotide sequence ID" value="NZ_JAJNDB010000001.1"/>
</dbReference>
<keyword evidence="8 14" id="KW-1133">Transmembrane helix</keyword>
<dbReference type="Proteomes" id="UP001199469">
    <property type="component" value="Unassembled WGS sequence"/>
</dbReference>
<dbReference type="SUPFAM" id="SSF52343">
    <property type="entry name" value="Ferredoxin reductase-like, C-terminal NADP-linked domain"/>
    <property type="match status" value="1"/>
</dbReference>
<feature type="compositionally biased region" description="Low complexity" evidence="13">
    <location>
        <begin position="434"/>
        <end position="452"/>
    </location>
</feature>
<dbReference type="InterPro" id="IPR013130">
    <property type="entry name" value="Fe3_Rdtase_TM_dom"/>
</dbReference>
<protein>
    <submittedName>
        <fullName evidence="16">Ferric reductase-like transmembrane domain-containing protein</fullName>
    </submittedName>
</protein>
<evidence type="ECO:0000256" key="2">
    <source>
        <dbReference type="ARBA" id="ARBA00004141"/>
    </source>
</evidence>
<comment type="caution">
    <text evidence="16">The sequence shown here is derived from an EMBL/GenBank/DDBJ whole genome shotgun (WGS) entry which is preliminary data.</text>
</comment>
<comment type="cofactor">
    <cofactor evidence="1">
        <name>FAD</name>
        <dbReference type="ChEBI" id="CHEBI:57692"/>
    </cofactor>
</comment>
<feature type="transmembrane region" description="Helical" evidence="14">
    <location>
        <begin position="78"/>
        <end position="98"/>
    </location>
</feature>
<keyword evidence="12 14" id="KW-0472">Membrane</keyword>
<dbReference type="Pfam" id="PF00175">
    <property type="entry name" value="NAD_binding_1"/>
    <property type="match status" value="1"/>
</dbReference>
<keyword evidence="7" id="KW-0274">FAD</keyword>
<dbReference type="PANTHER" id="PTHR47354">
    <property type="entry name" value="NADH OXIDOREDUCTASE HCR"/>
    <property type="match status" value="1"/>
</dbReference>
<feature type="region of interest" description="Disordered" evidence="13">
    <location>
        <begin position="430"/>
        <end position="472"/>
    </location>
</feature>
<evidence type="ECO:0000256" key="12">
    <source>
        <dbReference type="ARBA" id="ARBA00023136"/>
    </source>
</evidence>